<dbReference type="InterPro" id="IPR014777">
    <property type="entry name" value="4pyrrole_Mease_sub1"/>
</dbReference>
<dbReference type="Pfam" id="PF00590">
    <property type="entry name" value="TP_methylase"/>
    <property type="match status" value="1"/>
</dbReference>
<reference evidence="8 9" key="1">
    <citation type="journal article" date="2008" name="Proc. Natl. Acad. Sci. U.S.A.">
        <title>The genome of Clostridium kluyveri, a strict anaerobe with unique metabolic features.</title>
        <authorList>
            <person name="Seedorf H."/>
            <person name="Fricke W.F."/>
            <person name="Veith B."/>
            <person name="Brueggemann H."/>
            <person name="Liesegang H."/>
            <person name="Strittmatter A."/>
            <person name="Miethke M."/>
            <person name="Buckel W."/>
            <person name="Hinderberger J."/>
            <person name="Li F."/>
            <person name="Hagemeier C."/>
            <person name="Thauer R.K."/>
            <person name="Gottschalk G."/>
        </authorList>
    </citation>
    <scope>NUCLEOTIDE SEQUENCE [LARGE SCALE GENOMIC DNA]</scope>
    <source>
        <strain evidence="9">ATCC 8527 / DSM 555 / NCIMB 10680</strain>
    </source>
</reference>
<dbReference type="STRING" id="431943.CKL_3786"/>
<dbReference type="NCBIfam" id="TIGR00096">
    <property type="entry name" value="16S rRNA (cytidine(1402)-2'-O)-methyltransferase"/>
    <property type="match status" value="1"/>
</dbReference>
<dbReference type="InterPro" id="IPR014776">
    <property type="entry name" value="4pyrrole_Mease_sub2"/>
</dbReference>
<gene>
    <name evidence="6" type="primary">rsmI</name>
    <name evidence="8" type="ordered locus">CKL_3786</name>
</gene>
<dbReference type="RefSeq" id="WP_012104105.1">
    <property type="nucleotide sequence ID" value="NC_009706.1"/>
</dbReference>
<name>A5N3S5_CLOK5</name>
<dbReference type="AlphaFoldDB" id="A5N3S5"/>
<keyword evidence="4 6" id="KW-0808">Transferase</keyword>
<evidence type="ECO:0000256" key="5">
    <source>
        <dbReference type="ARBA" id="ARBA00022691"/>
    </source>
</evidence>
<accession>A5N3S5</accession>
<dbReference type="InterPro" id="IPR008189">
    <property type="entry name" value="rRNA_ssu_MeTfrase_I"/>
</dbReference>
<dbReference type="KEGG" id="ckl:CKL_3786"/>
<evidence type="ECO:0000256" key="3">
    <source>
        <dbReference type="ARBA" id="ARBA00022603"/>
    </source>
</evidence>
<dbReference type="SUPFAM" id="SSF53790">
    <property type="entry name" value="Tetrapyrrole methylase"/>
    <property type="match status" value="1"/>
</dbReference>
<comment type="catalytic activity">
    <reaction evidence="6">
        <text>cytidine(1402) in 16S rRNA + S-adenosyl-L-methionine = 2'-O-methylcytidine(1402) in 16S rRNA + S-adenosyl-L-homocysteine + H(+)</text>
        <dbReference type="Rhea" id="RHEA:42924"/>
        <dbReference type="Rhea" id="RHEA-COMP:10285"/>
        <dbReference type="Rhea" id="RHEA-COMP:10286"/>
        <dbReference type="ChEBI" id="CHEBI:15378"/>
        <dbReference type="ChEBI" id="CHEBI:57856"/>
        <dbReference type="ChEBI" id="CHEBI:59789"/>
        <dbReference type="ChEBI" id="CHEBI:74495"/>
        <dbReference type="ChEBI" id="CHEBI:82748"/>
        <dbReference type="EC" id="2.1.1.198"/>
    </reaction>
</comment>
<dbReference type="PROSITE" id="PS01296">
    <property type="entry name" value="RSMI"/>
    <property type="match status" value="1"/>
</dbReference>
<dbReference type="PANTHER" id="PTHR46111">
    <property type="entry name" value="RIBOSOMAL RNA SMALL SUBUNIT METHYLTRANSFERASE I"/>
    <property type="match status" value="1"/>
</dbReference>
<dbReference type="EC" id="2.1.1.198" evidence="6"/>
<dbReference type="HAMAP" id="MF_01877">
    <property type="entry name" value="16SrRNA_methyltr_I"/>
    <property type="match status" value="1"/>
</dbReference>
<proteinExistence type="inferred from homology"/>
<dbReference type="FunFam" id="3.30.950.10:FF:000002">
    <property type="entry name" value="Ribosomal RNA small subunit methyltransferase I"/>
    <property type="match status" value="1"/>
</dbReference>
<evidence type="ECO:0000259" key="7">
    <source>
        <dbReference type="Pfam" id="PF00590"/>
    </source>
</evidence>
<sequence>MGKLFLVATPIGNLKDITLRALDTLKNVDLIAAEDTRQSLKLLNHFNIKRPLMSYHKYNENDKSELLIQKLKDGKNIALVSDAGTPGISDPGNIIVRKCIEEGIDFEVLPGATAVTTALVYSGMDTSQFVFMGFLPRENKDKRTFLQSVKDRIETLIMYESPHRLINTLEILKDILGNRRIAICRELTKVYEQILRFTIEESIKYYSESSIKGEFVLVIEGRDKRELLKEQMEKWEDLSIEDHIRMYIEKGLNKKEAVKKVARDRNICKSQIYKYSINL</sequence>
<protein>
    <recommendedName>
        <fullName evidence="6">Ribosomal RNA small subunit methyltransferase I</fullName>
        <ecNumber evidence="6">2.1.1.198</ecNumber>
    </recommendedName>
    <alternativeName>
        <fullName evidence="6">16S rRNA 2'-O-ribose C1402 methyltransferase</fullName>
    </alternativeName>
    <alternativeName>
        <fullName evidence="6">rRNA (cytidine-2'-O-)-methyltransferase RsmI</fullName>
    </alternativeName>
</protein>
<dbReference type="PANTHER" id="PTHR46111:SF1">
    <property type="entry name" value="RIBOSOMAL RNA SMALL SUBUNIT METHYLTRANSFERASE I"/>
    <property type="match status" value="1"/>
</dbReference>
<feature type="domain" description="Tetrapyrrole methylase" evidence="7">
    <location>
        <begin position="3"/>
        <end position="201"/>
    </location>
</feature>
<keyword evidence="3 6" id="KW-0489">Methyltransferase</keyword>
<evidence type="ECO:0000313" key="8">
    <source>
        <dbReference type="EMBL" id="EDK35771.1"/>
    </source>
</evidence>
<dbReference type="InterPro" id="IPR018063">
    <property type="entry name" value="SAM_MeTrfase_RsmI_CS"/>
</dbReference>
<dbReference type="PIRSF" id="PIRSF005917">
    <property type="entry name" value="MTase_YraL"/>
    <property type="match status" value="1"/>
</dbReference>
<dbReference type="Gene3D" id="3.30.950.10">
    <property type="entry name" value="Methyltransferase, Cobalt-precorrin-4 Transmethylase, Domain 2"/>
    <property type="match status" value="1"/>
</dbReference>
<keyword evidence="5 6" id="KW-0949">S-adenosyl-L-methionine</keyword>
<dbReference type="Proteomes" id="UP000002411">
    <property type="component" value="Chromosome"/>
</dbReference>
<dbReference type="GO" id="GO:0070677">
    <property type="term" value="F:rRNA (cytosine-2'-O-)-methyltransferase activity"/>
    <property type="evidence" value="ECO:0007669"/>
    <property type="project" value="UniProtKB-UniRule"/>
</dbReference>
<evidence type="ECO:0000256" key="2">
    <source>
        <dbReference type="ARBA" id="ARBA00022552"/>
    </source>
</evidence>
<evidence type="ECO:0000256" key="4">
    <source>
        <dbReference type="ARBA" id="ARBA00022679"/>
    </source>
</evidence>
<evidence type="ECO:0000313" key="9">
    <source>
        <dbReference type="Proteomes" id="UP000002411"/>
    </source>
</evidence>
<dbReference type="GO" id="GO:0005737">
    <property type="term" value="C:cytoplasm"/>
    <property type="evidence" value="ECO:0007669"/>
    <property type="project" value="UniProtKB-SubCell"/>
</dbReference>
<evidence type="ECO:0000256" key="1">
    <source>
        <dbReference type="ARBA" id="ARBA00022490"/>
    </source>
</evidence>
<dbReference type="InterPro" id="IPR035996">
    <property type="entry name" value="4pyrrol_Methylase_sf"/>
</dbReference>
<comment type="similarity">
    <text evidence="6">Belongs to the methyltransferase superfamily. RsmI family.</text>
</comment>
<keyword evidence="9" id="KW-1185">Reference proteome</keyword>
<comment type="function">
    <text evidence="6">Catalyzes the 2'-O-methylation of the ribose of cytidine 1402 (C1402) in 16S rRNA.</text>
</comment>
<dbReference type="Gene3D" id="3.40.1010.10">
    <property type="entry name" value="Cobalt-precorrin-4 Transmethylase, Domain 1"/>
    <property type="match status" value="1"/>
</dbReference>
<dbReference type="CDD" id="cd11648">
    <property type="entry name" value="RsmI"/>
    <property type="match status" value="1"/>
</dbReference>
<dbReference type="HOGENOM" id="CLU_044779_4_0_9"/>
<dbReference type="eggNOG" id="COG0313">
    <property type="taxonomic scope" value="Bacteria"/>
</dbReference>
<keyword evidence="1 6" id="KW-0963">Cytoplasm</keyword>
<dbReference type="InterPro" id="IPR000878">
    <property type="entry name" value="4pyrrol_Mease"/>
</dbReference>
<dbReference type="FunFam" id="3.40.1010.10:FF:000002">
    <property type="entry name" value="Ribosomal RNA small subunit methyltransferase I"/>
    <property type="match status" value="1"/>
</dbReference>
<comment type="subcellular location">
    <subcellularLocation>
        <location evidence="6">Cytoplasm</location>
    </subcellularLocation>
</comment>
<keyword evidence="2 6" id="KW-0698">rRNA processing</keyword>
<organism evidence="8 9">
    <name type="scientific">Clostridium kluyveri (strain ATCC 8527 / DSM 555 / NBRC 12016 / NCIMB 10680 / K1)</name>
    <dbReference type="NCBI Taxonomy" id="431943"/>
    <lineage>
        <taxon>Bacteria</taxon>
        <taxon>Bacillati</taxon>
        <taxon>Bacillota</taxon>
        <taxon>Clostridia</taxon>
        <taxon>Eubacteriales</taxon>
        <taxon>Clostridiaceae</taxon>
        <taxon>Clostridium</taxon>
    </lineage>
</organism>
<evidence type="ECO:0000256" key="6">
    <source>
        <dbReference type="HAMAP-Rule" id="MF_01877"/>
    </source>
</evidence>
<dbReference type="EMBL" id="CP000673">
    <property type="protein sequence ID" value="EDK35771.1"/>
    <property type="molecule type" value="Genomic_DNA"/>
</dbReference>